<evidence type="ECO:0000313" key="3">
    <source>
        <dbReference type="Proteomes" id="UP000681720"/>
    </source>
</evidence>
<comment type="caution">
    <text evidence="2">The sequence shown here is derived from an EMBL/GenBank/DDBJ whole genome shotgun (WGS) entry which is preliminary data.</text>
</comment>
<gene>
    <name evidence="2" type="ORF">GIL414_LOCUS29862</name>
</gene>
<evidence type="ECO:0000313" key="2">
    <source>
        <dbReference type="EMBL" id="CAF4393980.1"/>
    </source>
</evidence>
<dbReference type="EMBL" id="CAJOBJ010055493">
    <property type="protein sequence ID" value="CAF4393980.1"/>
    <property type="molecule type" value="Genomic_DNA"/>
</dbReference>
<accession>A0A8S2VDM0</accession>
<reference evidence="2" key="1">
    <citation type="submission" date="2021-02" db="EMBL/GenBank/DDBJ databases">
        <authorList>
            <person name="Nowell W R."/>
        </authorList>
    </citation>
    <scope>NUCLEOTIDE SEQUENCE</scope>
</reference>
<dbReference type="Proteomes" id="UP000681720">
    <property type="component" value="Unassembled WGS sequence"/>
</dbReference>
<feature type="non-terminal residue" evidence="2">
    <location>
        <position position="1"/>
    </location>
</feature>
<evidence type="ECO:0000256" key="1">
    <source>
        <dbReference type="SAM" id="MobiDB-lite"/>
    </source>
</evidence>
<organism evidence="2 3">
    <name type="scientific">Rotaria magnacalcarata</name>
    <dbReference type="NCBI Taxonomy" id="392030"/>
    <lineage>
        <taxon>Eukaryota</taxon>
        <taxon>Metazoa</taxon>
        <taxon>Spiralia</taxon>
        <taxon>Gnathifera</taxon>
        <taxon>Rotifera</taxon>
        <taxon>Eurotatoria</taxon>
        <taxon>Bdelloidea</taxon>
        <taxon>Philodinida</taxon>
        <taxon>Philodinidae</taxon>
        <taxon>Rotaria</taxon>
    </lineage>
</organism>
<protein>
    <submittedName>
        <fullName evidence="2">Uncharacterized protein</fullName>
    </submittedName>
</protein>
<proteinExistence type="predicted"/>
<dbReference type="AlphaFoldDB" id="A0A8S2VDM0"/>
<sequence>MVHKSLVHNSEGHDAIEQNSPTLHRRWSIEQPGDQTWQ</sequence>
<name>A0A8S2VDM0_9BILA</name>
<feature type="region of interest" description="Disordered" evidence="1">
    <location>
        <begin position="1"/>
        <end position="38"/>
    </location>
</feature>